<evidence type="ECO:0000256" key="4">
    <source>
        <dbReference type="ARBA" id="ARBA00022692"/>
    </source>
</evidence>
<feature type="domain" description="TonB-dependent receptor plug" evidence="8">
    <location>
        <begin position="149"/>
        <end position="283"/>
    </location>
</feature>
<accession>A0A1H3XF48</accession>
<dbReference type="NCBIfam" id="TIGR04056">
    <property type="entry name" value="OMP_RagA_SusC"/>
    <property type="match status" value="1"/>
</dbReference>
<dbReference type="EMBL" id="FNQY01000005">
    <property type="protein sequence ID" value="SDZ97969.1"/>
    <property type="molecule type" value="Genomic_DNA"/>
</dbReference>
<organism evidence="9 10">
    <name type="scientific">Arachidicoccus rhizosphaerae</name>
    <dbReference type="NCBI Taxonomy" id="551991"/>
    <lineage>
        <taxon>Bacteria</taxon>
        <taxon>Pseudomonadati</taxon>
        <taxon>Bacteroidota</taxon>
        <taxon>Chitinophagia</taxon>
        <taxon>Chitinophagales</taxon>
        <taxon>Chitinophagaceae</taxon>
        <taxon>Arachidicoccus</taxon>
    </lineage>
</organism>
<keyword evidence="3 7" id="KW-1134">Transmembrane beta strand</keyword>
<evidence type="ECO:0000256" key="2">
    <source>
        <dbReference type="ARBA" id="ARBA00022448"/>
    </source>
</evidence>
<comment type="similarity">
    <text evidence="7">Belongs to the TonB-dependent receptor family.</text>
</comment>
<evidence type="ECO:0000256" key="1">
    <source>
        <dbReference type="ARBA" id="ARBA00004571"/>
    </source>
</evidence>
<gene>
    <name evidence="9" type="ORF">SAMN05192529_105131</name>
</gene>
<dbReference type="InterPro" id="IPR023997">
    <property type="entry name" value="TonB-dep_OMP_SusC/RagA_CS"/>
</dbReference>
<dbReference type="InterPro" id="IPR036942">
    <property type="entry name" value="Beta-barrel_TonB_sf"/>
</dbReference>
<keyword evidence="5 7" id="KW-0472">Membrane</keyword>
<dbReference type="SUPFAM" id="SSF56935">
    <property type="entry name" value="Porins"/>
    <property type="match status" value="1"/>
</dbReference>
<dbReference type="InterPro" id="IPR039426">
    <property type="entry name" value="TonB-dep_rcpt-like"/>
</dbReference>
<dbReference type="Pfam" id="PF07715">
    <property type="entry name" value="Plug"/>
    <property type="match status" value="1"/>
</dbReference>
<dbReference type="InterPro" id="IPR037066">
    <property type="entry name" value="Plug_dom_sf"/>
</dbReference>
<keyword evidence="2 7" id="KW-0813">Transport</keyword>
<evidence type="ECO:0000259" key="8">
    <source>
        <dbReference type="Pfam" id="PF07715"/>
    </source>
</evidence>
<keyword evidence="4 7" id="KW-0812">Transmembrane</keyword>
<keyword evidence="10" id="KW-1185">Reference proteome</keyword>
<dbReference type="NCBIfam" id="TIGR04057">
    <property type="entry name" value="SusC_RagA_signa"/>
    <property type="match status" value="1"/>
</dbReference>
<evidence type="ECO:0000256" key="5">
    <source>
        <dbReference type="ARBA" id="ARBA00023136"/>
    </source>
</evidence>
<protein>
    <submittedName>
        <fullName evidence="9">TonB-linked outer membrane protein, SusC/RagA family</fullName>
    </submittedName>
</protein>
<dbReference type="GO" id="GO:0009279">
    <property type="term" value="C:cell outer membrane"/>
    <property type="evidence" value="ECO:0007669"/>
    <property type="project" value="UniProtKB-SubCell"/>
</dbReference>
<proteinExistence type="inferred from homology"/>
<dbReference type="AlphaFoldDB" id="A0A1H3XF48"/>
<reference evidence="9 10" key="1">
    <citation type="submission" date="2016-10" db="EMBL/GenBank/DDBJ databases">
        <authorList>
            <person name="de Groot N.N."/>
        </authorList>
    </citation>
    <scope>NUCLEOTIDE SEQUENCE [LARGE SCALE GENOMIC DNA]</scope>
    <source>
        <strain evidence="9 10">Vu-144</strain>
    </source>
</reference>
<dbReference type="InterPro" id="IPR008969">
    <property type="entry name" value="CarboxyPept-like_regulatory"/>
</dbReference>
<keyword evidence="6 7" id="KW-0998">Cell outer membrane</keyword>
<evidence type="ECO:0000313" key="10">
    <source>
        <dbReference type="Proteomes" id="UP000199041"/>
    </source>
</evidence>
<dbReference type="Pfam" id="PF13715">
    <property type="entry name" value="CarbopepD_reg_2"/>
    <property type="match status" value="1"/>
</dbReference>
<dbReference type="Gene3D" id="2.60.40.1120">
    <property type="entry name" value="Carboxypeptidase-like, regulatory domain"/>
    <property type="match status" value="1"/>
</dbReference>
<evidence type="ECO:0000256" key="3">
    <source>
        <dbReference type="ARBA" id="ARBA00022452"/>
    </source>
</evidence>
<name>A0A1H3XF48_9BACT</name>
<evidence type="ECO:0000256" key="6">
    <source>
        <dbReference type="ARBA" id="ARBA00023237"/>
    </source>
</evidence>
<dbReference type="Proteomes" id="UP000199041">
    <property type="component" value="Unassembled WGS sequence"/>
</dbReference>
<evidence type="ECO:0000313" key="9">
    <source>
        <dbReference type="EMBL" id="SDZ97969.1"/>
    </source>
</evidence>
<dbReference type="RefSeq" id="WP_244518776.1">
    <property type="nucleotide sequence ID" value="NZ_FNQY01000005.1"/>
</dbReference>
<evidence type="ECO:0000256" key="7">
    <source>
        <dbReference type="PROSITE-ProRule" id="PRU01360"/>
    </source>
</evidence>
<dbReference type="Gene3D" id="2.170.130.10">
    <property type="entry name" value="TonB-dependent receptor, plug domain"/>
    <property type="match status" value="1"/>
</dbReference>
<dbReference type="InterPro" id="IPR012910">
    <property type="entry name" value="Plug_dom"/>
</dbReference>
<dbReference type="InterPro" id="IPR023996">
    <property type="entry name" value="TonB-dep_OMP_SusC/RagA"/>
</dbReference>
<dbReference type="STRING" id="551991.SAMN05192529_105131"/>
<dbReference type="PROSITE" id="PS52016">
    <property type="entry name" value="TONB_DEPENDENT_REC_3"/>
    <property type="match status" value="1"/>
</dbReference>
<dbReference type="Gene3D" id="2.40.170.20">
    <property type="entry name" value="TonB-dependent receptor, beta-barrel domain"/>
    <property type="match status" value="1"/>
</dbReference>
<sequence>MKVFYPGNPMYENSMEHCQRERPKRMVCTLKSSCKTLGALLVLMLFFAIKAQSQSQVDLKGYVLDADSRKPVTGASITIKGTKKGTLSGQEGQFEIKAKTGDVLVVTAIGYSEKIVLYNHQKDLNISLKPETKDLEDVQVVTALGIVRDKRELGYSTQTITSEQLTDAQSGNWTDALVGKVAGLDLVRSNSGPGGSNKIILRGENNLTGDNEALIVLDGVVLNTAKRSGTNSGESVYGTGSDNMPADYGSNLADLNPADFESVNVLDGPAAAALYGQRGANGAIIITTKSGKNRRMSIQFRSNVNIQQINRWPDLQYEYGQGLDGADYYSYGKMPDGRASTSSTSSAYGPKFDGQYFYQYSPVLQGRDSVATLWKPYTNQIRNFFQDGNTITNSISVNGGNGKTTSRFSYTNTHNKWIIPNTGYNLNNVSLAFNTDFNDKLSITTQVTYNNKSSDNLPGAGYGNQSLMYWFIFWQPNADLNWLKNYWVNGQEGKEIKYPYSSYPENPYAIAYEYINRMQRNAVTGNVKAVYNFSPAFSLQARTSLDLAYEQRAQERPWDAGTKMPKGSYREQNIFTMEKSADVSANYKKDFNDRYGINLMLGGSILRDNYTRDQTRADSLKYPGLYSFSNAAGVLYSLPYRSAFAINSLYGLLSTHYKDLLYLDLTAREDWNSTLATPVRTTNAGFFYPSASMSFILSDAVKLPAFINYAKLRLSAAGVGSGGTTPYLTAYNYTSAGTAYEGGLQNPSTLPNADLKPLKTITYETGLNLSMFKDRLTMDLTLYTGNTRNQILSRIIDRASGYTTAVINAGQINNKGIEFTLNATPVQTADFKWTTTIIYSSNKNKIVNLPDSNIVLYKGPQGGTEIIAKPGGSMGDLYGIGFERAPDGQVVYDATTGFAKLTSDVIYLGNTTPKGRVSWGNKVNYKRWSLNLLFDAQYGAKAYSLTAYKLAEQGKTTNTLPGRYNGIIGNGVIQNEDGSYRKNDVIATDIDEYYRSMYGADNGEGATFSTDFIKFREATISYTLNPRFAKKLGLQKLSIGIYGRDLFIWSPWPEFDPEFGTLSGTDIIKGFEIGQFPSSRSFGANLNISF</sequence>
<comment type="subcellular location">
    <subcellularLocation>
        <location evidence="1 7">Cell outer membrane</location>
        <topology evidence="1 7">Multi-pass membrane protein</topology>
    </subcellularLocation>
</comment>
<dbReference type="SUPFAM" id="SSF49464">
    <property type="entry name" value="Carboxypeptidase regulatory domain-like"/>
    <property type="match status" value="1"/>
</dbReference>